<organism evidence="2 3">
    <name type="scientific">Clostridium thermobutyricum DSM 4928</name>
    <dbReference type="NCBI Taxonomy" id="1121339"/>
    <lineage>
        <taxon>Bacteria</taxon>
        <taxon>Bacillati</taxon>
        <taxon>Bacillota</taxon>
        <taxon>Clostridia</taxon>
        <taxon>Eubacteriales</taxon>
        <taxon>Clostridiaceae</taxon>
        <taxon>Clostridium</taxon>
    </lineage>
</organism>
<keyword evidence="1" id="KW-1133">Transmembrane helix</keyword>
<feature type="transmembrane region" description="Helical" evidence="1">
    <location>
        <begin position="44"/>
        <end position="70"/>
    </location>
</feature>
<accession>A0A1V4SXT9</accession>
<dbReference type="Proteomes" id="UP000191448">
    <property type="component" value="Unassembled WGS sequence"/>
</dbReference>
<proteinExistence type="predicted"/>
<keyword evidence="1" id="KW-0812">Transmembrane</keyword>
<evidence type="ECO:0000313" key="3">
    <source>
        <dbReference type="Proteomes" id="UP000191448"/>
    </source>
</evidence>
<evidence type="ECO:0000256" key="1">
    <source>
        <dbReference type="SAM" id="Phobius"/>
    </source>
</evidence>
<evidence type="ECO:0000313" key="2">
    <source>
        <dbReference type="EMBL" id="OPX49554.1"/>
    </source>
</evidence>
<protein>
    <submittedName>
        <fullName evidence="2">Niacin transporter NiaX</fullName>
    </submittedName>
</protein>
<dbReference type="Gene3D" id="1.10.1760.20">
    <property type="match status" value="1"/>
</dbReference>
<dbReference type="RefSeq" id="WP_080021881.1">
    <property type="nucleotide sequence ID" value="NZ_LTAY01000022.1"/>
</dbReference>
<dbReference type="AlphaFoldDB" id="A0A1V4SXT9"/>
<gene>
    <name evidence="2" type="primary">niaX</name>
    <name evidence="2" type="ORF">CLTHE_05280</name>
</gene>
<keyword evidence="1" id="KW-0472">Membrane</keyword>
<feature type="transmembrane region" description="Helical" evidence="1">
    <location>
        <begin position="130"/>
        <end position="153"/>
    </location>
</feature>
<sequence length="182" mass="19629">MRDKTKQLVYAALLTALAIIIPIQFGFLKVYIPPFSATLAAHVPMFIGMLISPMVAVVVGIGSTLGFLLAGMPMPVVFRAATHILVGFIGAKFIEKNISYGKMSFITAIIHGGAEALVVIPFIGLDIFQLLIVTGVGGAIHHLVDSGISYGIVNAMAKGRKKTIYTIFKSQEERIENKEVIR</sequence>
<feature type="transmembrane region" description="Helical" evidence="1">
    <location>
        <begin position="106"/>
        <end position="124"/>
    </location>
</feature>
<dbReference type="OrthoDB" id="1631895at2"/>
<dbReference type="EMBL" id="LTAY01000022">
    <property type="protein sequence ID" value="OPX49554.1"/>
    <property type="molecule type" value="Genomic_DNA"/>
</dbReference>
<name>A0A1V4SXT9_9CLOT</name>
<feature type="transmembrane region" description="Helical" evidence="1">
    <location>
        <begin position="12"/>
        <end position="32"/>
    </location>
</feature>
<comment type="caution">
    <text evidence="2">The sequence shown here is derived from an EMBL/GenBank/DDBJ whole genome shotgun (WGS) entry which is preliminary data.</text>
</comment>
<reference evidence="2 3" key="1">
    <citation type="submission" date="2016-02" db="EMBL/GenBank/DDBJ databases">
        <title>Genome sequence of Clostridium thermobutyricum DSM 4928.</title>
        <authorList>
            <person name="Poehlein A."/>
            <person name="Daniel R."/>
        </authorList>
    </citation>
    <scope>NUCLEOTIDE SEQUENCE [LARGE SCALE GENOMIC DNA]</scope>
    <source>
        <strain evidence="2 3">DSM 4928</strain>
    </source>
</reference>